<dbReference type="InterPro" id="IPR017441">
    <property type="entry name" value="Protein_kinase_ATP_BS"/>
</dbReference>
<dbReference type="InterPro" id="IPR000719">
    <property type="entry name" value="Prot_kinase_dom"/>
</dbReference>
<evidence type="ECO:0000256" key="2">
    <source>
        <dbReference type="ARBA" id="ARBA00022741"/>
    </source>
</evidence>
<dbReference type="CDD" id="cd00180">
    <property type="entry name" value="PKc"/>
    <property type="match status" value="1"/>
</dbReference>
<evidence type="ECO:0000256" key="3">
    <source>
        <dbReference type="ARBA" id="ARBA00022777"/>
    </source>
</evidence>
<evidence type="ECO:0000313" key="8">
    <source>
        <dbReference type="EMBL" id="RSM01324.1"/>
    </source>
</evidence>
<dbReference type="SMART" id="SM00220">
    <property type="entry name" value="S_TKc"/>
    <property type="match status" value="1"/>
</dbReference>
<dbReference type="PROSITE" id="PS00107">
    <property type="entry name" value="PROTEIN_KINASE_ATP"/>
    <property type="match status" value="1"/>
</dbReference>
<sequence length="162" mass="18853">MFNNEAGDQQTSSAQEFVPMADYATSCKYDEIETIGRGRFGVVKKVERRMDQREFACKVITVVQSPHDPSINDAKHEYEVLRALHHPNIVEYVDFERTDQEAKIYMELCRGGNLKDWIRERRFDSMMFKSLPAMADRDTARSQTPTSQSLRYGVSFSNSRRR</sequence>
<dbReference type="EMBL" id="NKCK01000085">
    <property type="protein sequence ID" value="RSM01324.1"/>
    <property type="molecule type" value="Genomic_DNA"/>
</dbReference>
<dbReference type="AlphaFoldDB" id="A0A428TGZ4"/>
<protein>
    <recommendedName>
        <fullName evidence="7">Protein kinase domain-containing protein</fullName>
    </recommendedName>
</protein>
<keyword evidence="4 5" id="KW-0067">ATP-binding</keyword>
<reference evidence="8 9" key="1">
    <citation type="submission" date="2017-06" db="EMBL/GenBank/DDBJ databases">
        <title>Comparative genomic analysis of Ambrosia Fusariam Clade fungi.</title>
        <authorList>
            <person name="Stajich J.E."/>
            <person name="Carrillo J."/>
            <person name="Kijimoto T."/>
            <person name="Eskalen A."/>
            <person name="O'Donnell K."/>
            <person name="Kasson M."/>
        </authorList>
    </citation>
    <scope>NUCLEOTIDE SEQUENCE [LARGE SCALE GENOMIC DNA]</scope>
    <source>
        <strain evidence="8 9">NRRL62579</strain>
    </source>
</reference>
<dbReference type="Gene3D" id="1.10.510.10">
    <property type="entry name" value="Transferase(Phosphotransferase) domain 1"/>
    <property type="match status" value="1"/>
</dbReference>
<feature type="binding site" evidence="5">
    <location>
        <position position="58"/>
    </location>
    <ligand>
        <name>ATP</name>
        <dbReference type="ChEBI" id="CHEBI:30616"/>
    </ligand>
</feature>
<dbReference type="InterPro" id="IPR050339">
    <property type="entry name" value="CC_SR_Kinase"/>
</dbReference>
<evidence type="ECO:0000256" key="6">
    <source>
        <dbReference type="SAM" id="MobiDB-lite"/>
    </source>
</evidence>
<feature type="region of interest" description="Disordered" evidence="6">
    <location>
        <begin position="135"/>
        <end position="162"/>
    </location>
</feature>
<keyword evidence="2 5" id="KW-0547">Nucleotide-binding</keyword>
<evidence type="ECO:0000313" key="9">
    <source>
        <dbReference type="Proteomes" id="UP000287144"/>
    </source>
</evidence>
<dbReference type="PANTHER" id="PTHR11042">
    <property type="entry name" value="EUKARYOTIC TRANSLATION INITIATION FACTOR 2-ALPHA KINASE EIF2-ALPHA KINASE -RELATED"/>
    <property type="match status" value="1"/>
</dbReference>
<organism evidence="8 9">
    <name type="scientific">Fusarium oligoseptatum</name>
    <dbReference type="NCBI Taxonomy" id="2604345"/>
    <lineage>
        <taxon>Eukaryota</taxon>
        <taxon>Fungi</taxon>
        <taxon>Dikarya</taxon>
        <taxon>Ascomycota</taxon>
        <taxon>Pezizomycotina</taxon>
        <taxon>Sordariomycetes</taxon>
        <taxon>Hypocreomycetidae</taxon>
        <taxon>Hypocreales</taxon>
        <taxon>Nectriaceae</taxon>
        <taxon>Fusarium</taxon>
        <taxon>Fusarium solani species complex</taxon>
    </lineage>
</organism>
<keyword evidence="9" id="KW-1185">Reference proteome</keyword>
<dbReference type="GO" id="GO:0005524">
    <property type="term" value="F:ATP binding"/>
    <property type="evidence" value="ECO:0007669"/>
    <property type="project" value="UniProtKB-UniRule"/>
</dbReference>
<dbReference type="GO" id="GO:0005737">
    <property type="term" value="C:cytoplasm"/>
    <property type="evidence" value="ECO:0007669"/>
    <property type="project" value="TreeGrafter"/>
</dbReference>
<dbReference type="InterPro" id="IPR011009">
    <property type="entry name" value="Kinase-like_dom_sf"/>
</dbReference>
<dbReference type="SUPFAM" id="SSF56112">
    <property type="entry name" value="Protein kinase-like (PK-like)"/>
    <property type="match status" value="1"/>
</dbReference>
<dbReference type="GO" id="GO:0005634">
    <property type="term" value="C:nucleus"/>
    <property type="evidence" value="ECO:0007669"/>
    <property type="project" value="TreeGrafter"/>
</dbReference>
<dbReference type="Pfam" id="PF00069">
    <property type="entry name" value="Pkinase"/>
    <property type="match status" value="1"/>
</dbReference>
<evidence type="ECO:0000256" key="4">
    <source>
        <dbReference type="ARBA" id="ARBA00022840"/>
    </source>
</evidence>
<evidence type="ECO:0000259" key="7">
    <source>
        <dbReference type="PROSITE" id="PS50011"/>
    </source>
</evidence>
<accession>A0A428TGZ4</accession>
<keyword evidence="1" id="KW-0808">Transferase</keyword>
<evidence type="ECO:0000256" key="1">
    <source>
        <dbReference type="ARBA" id="ARBA00022679"/>
    </source>
</evidence>
<proteinExistence type="predicted"/>
<feature type="compositionally biased region" description="Polar residues" evidence="6">
    <location>
        <begin position="141"/>
        <end position="162"/>
    </location>
</feature>
<keyword evidence="3" id="KW-0418">Kinase</keyword>
<name>A0A428TGZ4_9HYPO</name>
<dbReference type="PROSITE" id="PS50011">
    <property type="entry name" value="PROTEIN_KINASE_DOM"/>
    <property type="match status" value="1"/>
</dbReference>
<gene>
    <name evidence="8" type="ORF">CEP52_008605</name>
</gene>
<feature type="domain" description="Protein kinase" evidence="7">
    <location>
        <begin position="29"/>
        <end position="162"/>
    </location>
</feature>
<evidence type="ECO:0000256" key="5">
    <source>
        <dbReference type="PROSITE-ProRule" id="PRU10141"/>
    </source>
</evidence>
<dbReference type="STRING" id="1325735.A0A428TGZ4"/>
<dbReference type="GO" id="GO:0004672">
    <property type="term" value="F:protein kinase activity"/>
    <property type="evidence" value="ECO:0007669"/>
    <property type="project" value="InterPro"/>
</dbReference>
<comment type="caution">
    <text evidence="8">The sequence shown here is derived from an EMBL/GenBank/DDBJ whole genome shotgun (WGS) entry which is preliminary data.</text>
</comment>
<dbReference type="Proteomes" id="UP000287144">
    <property type="component" value="Unassembled WGS sequence"/>
</dbReference>